<reference evidence="3" key="1">
    <citation type="submission" date="2015-08" db="EMBL/GenBank/DDBJ databases">
        <authorList>
            <person name="Kim K.M."/>
        </authorList>
    </citation>
    <scope>NUCLEOTIDE SEQUENCE [LARGE SCALE GENOMIC DNA]</scope>
    <source>
        <strain evidence="3">KCTC 23892</strain>
    </source>
</reference>
<gene>
    <name evidence="2" type="ORF">KS2013_1128</name>
</gene>
<dbReference type="Proteomes" id="UP000094147">
    <property type="component" value="Chromosome"/>
</dbReference>
<feature type="signal peptide" evidence="1">
    <location>
        <begin position="1"/>
        <end position="23"/>
    </location>
</feature>
<organism evidence="2 3">
    <name type="scientific">Kangiella sediminilitoris</name>
    <dbReference type="NCBI Taxonomy" id="1144748"/>
    <lineage>
        <taxon>Bacteria</taxon>
        <taxon>Pseudomonadati</taxon>
        <taxon>Pseudomonadota</taxon>
        <taxon>Gammaproteobacteria</taxon>
        <taxon>Kangiellales</taxon>
        <taxon>Kangiellaceae</taxon>
        <taxon>Kangiella</taxon>
    </lineage>
</organism>
<dbReference type="STRING" id="1144748.KS2013_1128"/>
<keyword evidence="1" id="KW-0732">Signal</keyword>
<keyword evidence="3" id="KW-1185">Reference proteome</keyword>
<dbReference type="KEGG" id="ksd:KS2013_1128"/>
<evidence type="ECO:0000313" key="3">
    <source>
        <dbReference type="Proteomes" id="UP000094147"/>
    </source>
</evidence>
<evidence type="ECO:0000313" key="2">
    <source>
        <dbReference type="EMBL" id="AOE49848.1"/>
    </source>
</evidence>
<dbReference type="EMBL" id="CP012418">
    <property type="protein sequence ID" value="AOE49848.1"/>
    <property type="molecule type" value="Genomic_DNA"/>
</dbReference>
<feature type="chain" id="PRO_5008544097" description="DUF2946 domain-containing protein" evidence="1">
    <location>
        <begin position="24"/>
        <end position="115"/>
    </location>
</feature>
<name>A0A1B3BAM0_9GAMM</name>
<dbReference type="RefSeq" id="WP_068990983.1">
    <property type="nucleotide sequence ID" value="NZ_CP012418.1"/>
</dbReference>
<sequence length="115" mass="12484" precursor="true">MSTKVIRIILLFTLLQVAGQLMAFDNISCDMVAPSEAVTDMDHASHADMDHDMDKMSMTCCDMSSGCTMATCLAIIPAAFSSSKQDSGSSEPQWALKPLLFSFQPDSLYKPPILS</sequence>
<evidence type="ECO:0008006" key="4">
    <source>
        <dbReference type="Google" id="ProtNLM"/>
    </source>
</evidence>
<dbReference type="AlphaFoldDB" id="A0A1B3BAM0"/>
<proteinExistence type="predicted"/>
<protein>
    <recommendedName>
        <fullName evidence="4">DUF2946 domain-containing protein</fullName>
    </recommendedName>
</protein>
<accession>A0A1B3BAM0</accession>
<evidence type="ECO:0000256" key="1">
    <source>
        <dbReference type="SAM" id="SignalP"/>
    </source>
</evidence>